<dbReference type="Gene3D" id="3.30.450.150">
    <property type="entry name" value="Haem-degrading domain"/>
    <property type="match status" value="1"/>
</dbReference>
<reference evidence="1 2" key="1">
    <citation type="journal article" date="2014" name="Genome Biol. Evol.">
        <title>Acetic acid bacteria genomes reveal functional traits for adaptation to life in insect guts.</title>
        <authorList>
            <person name="Chouaia B."/>
            <person name="Gaiarsa S."/>
            <person name="Crotti E."/>
            <person name="Comandatore F."/>
            <person name="Degli Esposti M."/>
            <person name="Ricci I."/>
            <person name="Alma A."/>
            <person name="Favia G."/>
            <person name="Bandi C."/>
            <person name="Daffonchio D."/>
        </authorList>
    </citation>
    <scope>NUCLEOTIDE SEQUENCE [LARGE SCALE GENOMIC DNA]</scope>
    <source>
        <strain evidence="2">AM169</strain>
    </source>
</reference>
<dbReference type="InterPro" id="IPR005624">
    <property type="entry name" value="PduO/GlcC-like"/>
</dbReference>
<dbReference type="InterPro" id="IPR052517">
    <property type="entry name" value="GlcG_carb_metab_protein"/>
</dbReference>
<reference evidence="1 2" key="2">
    <citation type="journal article" date="2014" name="PLoS ONE">
        <title>Evolution of mitochondria reconstructed from the energy metabolism of living bacteria.</title>
        <authorList>
            <person name="Degli Esposti M."/>
            <person name="Chouaia B."/>
            <person name="Comandatore F."/>
            <person name="Crotti E."/>
            <person name="Sassera D."/>
            <person name="Lievens P.M."/>
            <person name="Daffonchio D."/>
            <person name="Bandi C."/>
        </authorList>
    </citation>
    <scope>NUCLEOTIDE SEQUENCE [LARGE SCALE GENOMIC DNA]</scope>
    <source>
        <strain evidence="2">AM169</strain>
    </source>
</reference>
<dbReference type="PANTHER" id="PTHR34309:SF1">
    <property type="entry name" value="PROTEIN GLCG"/>
    <property type="match status" value="1"/>
</dbReference>
<dbReference type="AlphaFoldDB" id="A0A7U7G4L2"/>
<dbReference type="RefSeq" id="WP_043558496.1">
    <property type="nucleotide sequence ID" value="NZ_CBLY010000002.1"/>
</dbReference>
<dbReference type="PANTHER" id="PTHR34309">
    <property type="entry name" value="SLR1406 PROTEIN"/>
    <property type="match status" value="1"/>
</dbReference>
<accession>A0A7U7G4L2</accession>
<evidence type="ECO:0000313" key="2">
    <source>
        <dbReference type="Proteomes" id="UP000027590"/>
    </source>
</evidence>
<dbReference type="Proteomes" id="UP000027590">
    <property type="component" value="Unassembled WGS sequence"/>
</dbReference>
<evidence type="ECO:0008006" key="3">
    <source>
        <dbReference type="Google" id="ProtNLM"/>
    </source>
</evidence>
<organism evidence="1 2">
    <name type="scientific">Parasaccharibacter apium</name>
    <dbReference type="NCBI Taxonomy" id="1510841"/>
    <lineage>
        <taxon>Bacteria</taxon>
        <taxon>Pseudomonadati</taxon>
        <taxon>Pseudomonadota</taxon>
        <taxon>Alphaproteobacteria</taxon>
        <taxon>Acetobacterales</taxon>
        <taxon>Acetobacteraceae</taxon>
        <taxon>Parasaccharibacter</taxon>
    </lineage>
</organism>
<dbReference type="EMBL" id="CBLY010000002">
    <property type="protein sequence ID" value="CDG33023.1"/>
    <property type="molecule type" value="Genomic_DNA"/>
</dbReference>
<protein>
    <recommendedName>
        <fullName evidence="3">Heme-binding protein</fullName>
    </recommendedName>
</protein>
<comment type="caution">
    <text evidence="1">The sequence shown here is derived from an EMBL/GenBank/DDBJ whole genome shotgun (WGS) entry which is preliminary data.</text>
</comment>
<name>A0A7U7G4L2_9PROT</name>
<evidence type="ECO:0000313" key="1">
    <source>
        <dbReference type="EMBL" id="CDG33023.1"/>
    </source>
</evidence>
<gene>
    <name evidence="1" type="ORF">SACS_0285</name>
</gene>
<proteinExistence type="predicted"/>
<dbReference type="SUPFAM" id="SSF143744">
    <property type="entry name" value="GlcG-like"/>
    <property type="match status" value="1"/>
</dbReference>
<dbReference type="InterPro" id="IPR038084">
    <property type="entry name" value="PduO/GlcC-like_sf"/>
</dbReference>
<sequence>MTTRHHVSQATITCEAANSLVQAVLKEGAAQKIPVSVAIMDAGGHLQAFARHDGTAFLTVEIAIDKAWTACSFGQPTHVWNQLVQNPHMAPLASRPHLVAVGGGCPIFAGGQLIGGIGVSGGTYEQDRDLAEKALNSLGFEVA</sequence>
<dbReference type="Pfam" id="PF03928">
    <property type="entry name" value="HbpS-like"/>
    <property type="match status" value="1"/>
</dbReference>